<sequence length="291" mass="30085">MARLIPSIPSIPSRRPRFGRGAVLAVSAAYFAVPLLAAVVYTVDDPVKGVTLSAYTGILGAGGFLPALLLSLELAAATIAVVLLILVPAAIAVRLGGSRLRAAVEVVCTLPLVVPPIALAAGLTTVLKWGPEYLARTPFFQTIVALQNPGFPVVLVLAYVVMSLPLAYRALDAGLRTLDVPTLMEAALNNGAGRIRAVTGVILPNLRGALLNAVFLTLALVLGEYTVASILGFQPFTVWIVNGSASAQGPVTIAVSVLSLLLTWALLLVLSASGGRRHTSAPASRNTKGTT</sequence>
<evidence type="ECO:0000256" key="5">
    <source>
        <dbReference type="ARBA" id="ARBA00022692"/>
    </source>
</evidence>
<dbReference type="Proteomes" id="UP001057702">
    <property type="component" value="Unassembled WGS sequence"/>
</dbReference>
<dbReference type="InterPro" id="IPR000515">
    <property type="entry name" value="MetI-like"/>
</dbReference>
<keyword evidence="11" id="KW-1185">Reference proteome</keyword>
<keyword evidence="4" id="KW-0997">Cell inner membrane</keyword>
<dbReference type="Pfam" id="PF00528">
    <property type="entry name" value="BPD_transp_1"/>
    <property type="match status" value="1"/>
</dbReference>
<organism evidence="10 11">
    <name type="scientific">Streptomyces humicola</name>
    <dbReference type="NCBI Taxonomy" id="2953240"/>
    <lineage>
        <taxon>Bacteria</taxon>
        <taxon>Bacillati</taxon>
        <taxon>Actinomycetota</taxon>
        <taxon>Actinomycetes</taxon>
        <taxon>Kitasatosporales</taxon>
        <taxon>Streptomycetaceae</taxon>
        <taxon>Streptomyces</taxon>
    </lineage>
</organism>
<dbReference type="InterPro" id="IPR035906">
    <property type="entry name" value="MetI-like_sf"/>
</dbReference>
<feature type="transmembrane region" description="Helical" evidence="8">
    <location>
        <begin position="149"/>
        <end position="168"/>
    </location>
</feature>
<dbReference type="Gene3D" id="1.10.3720.10">
    <property type="entry name" value="MetI-like"/>
    <property type="match status" value="1"/>
</dbReference>
<evidence type="ECO:0000256" key="2">
    <source>
        <dbReference type="ARBA" id="ARBA00022448"/>
    </source>
</evidence>
<keyword evidence="3" id="KW-1003">Cell membrane</keyword>
<feature type="domain" description="ABC transmembrane type-1" evidence="9">
    <location>
        <begin position="68"/>
        <end position="270"/>
    </location>
</feature>
<keyword evidence="2 8" id="KW-0813">Transport</keyword>
<evidence type="ECO:0000313" key="10">
    <source>
        <dbReference type="EMBL" id="MCQ4080364.1"/>
    </source>
</evidence>
<comment type="similarity">
    <text evidence="8">Belongs to the binding-protein-dependent transport system permease family.</text>
</comment>
<keyword evidence="5 8" id="KW-0812">Transmembrane</keyword>
<feature type="transmembrane region" description="Helical" evidence="8">
    <location>
        <begin position="103"/>
        <end position="129"/>
    </location>
</feature>
<proteinExistence type="inferred from homology"/>
<dbReference type="PANTHER" id="PTHR43357:SF4">
    <property type="entry name" value="INNER MEMBRANE ABC TRANSPORTER PERMEASE PROTEIN YDCV"/>
    <property type="match status" value="1"/>
</dbReference>
<evidence type="ECO:0000256" key="7">
    <source>
        <dbReference type="ARBA" id="ARBA00023136"/>
    </source>
</evidence>
<evidence type="ECO:0000313" key="11">
    <source>
        <dbReference type="Proteomes" id="UP001057702"/>
    </source>
</evidence>
<feature type="transmembrane region" description="Helical" evidence="8">
    <location>
        <begin position="251"/>
        <end position="270"/>
    </location>
</feature>
<comment type="caution">
    <text evidence="10">The sequence shown here is derived from an EMBL/GenBank/DDBJ whole genome shotgun (WGS) entry which is preliminary data.</text>
</comment>
<evidence type="ECO:0000256" key="1">
    <source>
        <dbReference type="ARBA" id="ARBA00004429"/>
    </source>
</evidence>
<keyword evidence="7 8" id="KW-0472">Membrane</keyword>
<evidence type="ECO:0000256" key="8">
    <source>
        <dbReference type="RuleBase" id="RU363032"/>
    </source>
</evidence>
<dbReference type="SUPFAM" id="SSF161098">
    <property type="entry name" value="MetI-like"/>
    <property type="match status" value="1"/>
</dbReference>
<evidence type="ECO:0000259" key="9">
    <source>
        <dbReference type="PROSITE" id="PS50928"/>
    </source>
</evidence>
<dbReference type="PROSITE" id="PS50928">
    <property type="entry name" value="ABC_TM1"/>
    <property type="match status" value="1"/>
</dbReference>
<feature type="transmembrane region" description="Helical" evidence="8">
    <location>
        <begin position="21"/>
        <end position="43"/>
    </location>
</feature>
<protein>
    <submittedName>
        <fullName evidence="10">ABC transporter permease subunit</fullName>
    </submittedName>
</protein>
<dbReference type="RefSeq" id="WP_255919262.1">
    <property type="nucleotide sequence ID" value="NZ_JANFNG010000003.1"/>
</dbReference>
<feature type="transmembrane region" description="Helical" evidence="8">
    <location>
        <begin position="209"/>
        <end position="231"/>
    </location>
</feature>
<feature type="transmembrane region" description="Helical" evidence="8">
    <location>
        <begin position="63"/>
        <end position="91"/>
    </location>
</feature>
<accession>A0ABT1PRR8</accession>
<gene>
    <name evidence="10" type="ORF">NGB36_07075</name>
</gene>
<dbReference type="CDD" id="cd06261">
    <property type="entry name" value="TM_PBP2"/>
    <property type="match status" value="1"/>
</dbReference>
<dbReference type="EMBL" id="JANFNG010000003">
    <property type="protein sequence ID" value="MCQ4080364.1"/>
    <property type="molecule type" value="Genomic_DNA"/>
</dbReference>
<evidence type="ECO:0000256" key="4">
    <source>
        <dbReference type="ARBA" id="ARBA00022519"/>
    </source>
</evidence>
<reference evidence="10" key="1">
    <citation type="submission" date="2022-06" db="EMBL/GenBank/DDBJ databases">
        <title>Draft genome sequence of Streptomyces sp. RB6PN25 isolated from peat swamp forest in Thailand.</title>
        <authorList>
            <person name="Duangmal K."/>
            <person name="Klaysubun C."/>
        </authorList>
    </citation>
    <scope>NUCLEOTIDE SEQUENCE</scope>
    <source>
        <strain evidence="10">RB6PN25</strain>
    </source>
</reference>
<comment type="subcellular location">
    <subcellularLocation>
        <location evidence="1">Cell inner membrane</location>
        <topology evidence="1">Multi-pass membrane protein</topology>
    </subcellularLocation>
    <subcellularLocation>
        <location evidence="8">Cell membrane</location>
        <topology evidence="8">Multi-pass membrane protein</topology>
    </subcellularLocation>
</comment>
<dbReference type="PANTHER" id="PTHR43357">
    <property type="entry name" value="INNER MEMBRANE ABC TRANSPORTER PERMEASE PROTEIN YDCV"/>
    <property type="match status" value="1"/>
</dbReference>
<keyword evidence="6 8" id="KW-1133">Transmembrane helix</keyword>
<evidence type="ECO:0000256" key="6">
    <source>
        <dbReference type="ARBA" id="ARBA00022989"/>
    </source>
</evidence>
<evidence type="ECO:0000256" key="3">
    <source>
        <dbReference type="ARBA" id="ARBA00022475"/>
    </source>
</evidence>
<name>A0ABT1PRR8_9ACTN</name>